<dbReference type="SUPFAM" id="SSF46785">
    <property type="entry name" value="Winged helix' DNA-binding domain"/>
    <property type="match status" value="1"/>
</dbReference>
<evidence type="ECO:0000256" key="3">
    <source>
        <dbReference type="ARBA" id="ARBA00023125"/>
    </source>
</evidence>
<dbReference type="GO" id="GO:0003700">
    <property type="term" value="F:DNA-binding transcription factor activity"/>
    <property type="evidence" value="ECO:0007669"/>
    <property type="project" value="InterPro"/>
</dbReference>
<dbReference type="SUPFAM" id="SSF53850">
    <property type="entry name" value="Periplasmic binding protein-like II"/>
    <property type="match status" value="1"/>
</dbReference>
<keyword evidence="2" id="KW-0805">Transcription regulation</keyword>
<dbReference type="InterPro" id="IPR005119">
    <property type="entry name" value="LysR_subst-bd"/>
</dbReference>
<organism evidence="6 7">
    <name type="scientific">Mesorhizobium denitrificans</name>
    <dbReference type="NCBI Taxonomy" id="2294114"/>
    <lineage>
        <taxon>Bacteria</taxon>
        <taxon>Pseudomonadati</taxon>
        <taxon>Pseudomonadota</taxon>
        <taxon>Alphaproteobacteria</taxon>
        <taxon>Hyphomicrobiales</taxon>
        <taxon>Phyllobacteriaceae</taxon>
        <taxon>Mesorhizobium</taxon>
    </lineage>
</organism>
<accession>A0A371X9M2</accession>
<dbReference type="PROSITE" id="PS50931">
    <property type="entry name" value="HTH_LYSR"/>
    <property type="match status" value="1"/>
</dbReference>
<comment type="caution">
    <text evidence="6">The sequence shown here is derived from an EMBL/GenBank/DDBJ whole genome shotgun (WGS) entry which is preliminary data.</text>
</comment>
<dbReference type="Gene3D" id="3.40.190.290">
    <property type="match status" value="1"/>
</dbReference>
<keyword evidence="4" id="KW-0804">Transcription</keyword>
<feature type="domain" description="HTH lysR-type" evidence="5">
    <location>
        <begin position="1"/>
        <end position="58"/>
    </location>
</feature>
<evidence type="ECO:0000259" key="5">
    <source>
        <dbReference type="PROSITE" id="PS50931"/>
    </source>
</evidence>
<keyword evidence="7" id="KW-1185">Reference proteome</keyword>
<reference evidence="7" key="1">
    <citation type="submission" date="2018-08" db="EMBL/GenBank/DDBJ databases">
        <authorList>
            <person name="Im W.T."/>
        </authorList>
    </citation>
    <scope>NUCLEOTIDE SEQUENCE [LARGE SCALE GENOMIC DNA]</scope>
    <source>
        <strain evidence="7">LA-28</strain>
    </source>
</reference>
<dbReference type="PANTHER" id="PTHR30427:SF1">
    <property type="entry name" value="TRANSCRIPTIONAL ACTIVATOR PROTEIN LYSR"/>
    <property type="match status" value="1"/>
</dbReference>
<comment type="similarity">
    <text evidence="1">Belongs to the LysR transcriptional regulatory family.</text>
</comment>
<evidence type="ECO:0000256" key="2">
    <source>
        <dbReference type="ARBA" id="ARBA00023015"/>
    </source>
</evidence>
<dbReference type="InterPro" id="IPR000847">
    <property type="entry name" value="LysR_HTH_N"/>
</dbReference>
<dbReference type="Pfam" id="PF03466">
    <property type="entry name" value="LysR_substrate"/>
    <property type="match status" value="1"/>
</dbReference>
<dbReference type="Gene3D" id="1.10.10.10">
    <property type="entry name" value="Winged helix-like DNA-binding domain superfamily/Winged helix DNA-binding domain"/>
    <property type="match status" value="1"/>
</dbReference>
<gene>
    <name evidence="6" type="ORF">DY251_16470</name>
</gene>
<evidence type="ECO:0000256" key="4">
    <source>
        <dbReference type="ARBA" id="ARBA00023163"/>
    </source>
</evidence>
<dbReference type="InterPro" id="IPR036390">
    <property type="entry name" value="WH_DNA-bd_sf"/>
</dbReference>
<dbReference type="GO" id="GO:0043565">
    <property type="term" value="F:sequence-specific DNA binding"/>
    <property type="evidence" value="ECO:0007669"/>
    <property type="project" value="TreeGrafter"/>
</dbReference>
<dbReference type="PANTHER" id="PTHR30427">
    <property type="entry name" value="TRANSCRIPTIONAL ACTIVATOR PROTEIN LYSR"/>
    <property type="match status" value="1"/>
</dbReference>
<protein>
    <submittedName>
        <fullName evidence="6">LysR family transcriptional regulator</fullName>
    </submittedName>
</protein>
<dbReference type="Proteomes" id="UP000262379">
    <property type="component" value="Unassembled WGS sequence"/>
</dbReference>
<evidence type="ECO:0000313" key="7">
    <source>
        <dbReference type="Proteomes" id="UP000262379"/>
    </source>
</evidence>
<dbReference type="InterPro" id="IPR036388">
    <property type="entry name" value="WH-like_DNA-bd_sf"/>
</dbReference>
<dbReference type="PRINTS" id="PR00039">
    <property type="entry name" value="HTHLYSR"/>
</dbReference>
<dbReference type="GO" id="GO:0010628">
    <property type="term" value="P:positive regulation of gene expression"/>
    <property type="evidence" value="ECO:0007669"/>
    <property type="project" value="TreeGrafter"/>
</dbReference>
<dbReference type="AlphaFoldDB" id="A0A371X9M2"/>
<keyword evidence="3" id="KW-0238">DNA-binding</keyword>
<dbReference type="EMBL" id="QURN01000013">
    <property type="protein sequence ID" value="RFC65892.1"/>
    <property type="molecule type" value="Genomic_DNA"/>
</dbReference>
<name>A0A371X9M2_9HYPH</name>
<evidence type="ECO:0000313" key="6">
    <source>
        <dbReference type="EMBL" id="RFC65892.1"/>
    </source>
</evidence>
<dbReference type="Pfam" id="PF00126">
    <property type="entry name" value="HTH_1"/>
    <property type="match status" value="1"/>
</dbReference>
<proteinExistence type="inferred from homology"/>
<sequence length="297" mass="32718">MKLLQLSAFREVMLTGTVSGAAAMLGRSQSAVSRILVSLEEELGVKLFARRRGQIMPTEISYQLLDEIERAYNSFDSLASAASRLAKKGGGHLQISVMPALGITFVPLALQRFAKIYPNVRVSVDVRMSREIEERAVAQSIDFGLAELPLKRTGVEVDLFSESAYVSIVRSDHLLARGDAITVEQLRDETVISWPSFNRARQLLDHAFHSINASVKATHETNFSITAFEMVRCGLGIAIIDPYTAHYAAREAVAVLPFEPKLAFQVGIIRPSSKPQTEAARSLISIMAEMRDEIGLK</sequence>
<evidence type="ECO:0000256" key="1">
    <source>
        <dbReference type="ARBA" id="ARBA00009437"/>
    </source>
</evidence>